<dbReference type="PRINTS" id="PR00792">
    <property type="entry name" value="PEPSIN"/>
</dbReference>
<comment type="similarity">
    <text evidence="1">Belongs to the peptidase A1 family.</text>
</comment>
<keyword evidence="3" id="KW-0732">Signal</keyword>
<dbReference type="InterPro" id="IPR001461">
    <property type="entry name" value="Aspartic_peptidase_A1"/>
</dbReference>
<evidence type="ECO:0000313" key="6">
    <source>
        <dbReference type="Proteomes" id="UP000286415"/>
    </source>
</evidence>
<accession>A0A8T1N0M6</accession>
<proteinExistence type="inferred from homology"/>
<dbReference type="OrthoDB" id="6238627at2759"/>
<dbReference type="SUPFAM" id="SSF50630">
    <property type="entry name" value="Acid proteases"/>
    <property type="match status" value="1"/>
</dbReference>
<sequence>MAERQMENFLPFSLWLLILTRKSTWAHLTPQRSFLSVDLFSDDAGNACGPIQIGEQQFKVIFDTGGFSRWLPSSRSAPHVFSSRTKYDKNSPTRISMEKEYRTSYSGERYKGNIVMDNILIAGCPVEHFIFAEMIYSSIVVDASEGFDGIVGMRKPQGDQKRGDLFRITLIDHLLATGSVAEAIFTFRFCGRPGVRQFSWFENGNLILGGVREDFHHLPIVYVPTYQSKQWTVFIDSIVYGDVVLCKPCRVRVDTGASVTHAPVRPTNILLQNSVVEVYDGEVLHVPVQNLPYLLPIYINIRSHTFTLQPQQLVREINGVYAFGIEAMQKVNENQWLFGISFLRHFHTIFDQQNNQVGFAAVNC</sequence>
<organism evidence="5 6">
    <name type="scientific">Clonorchis sinensis</name>
    <name type="common">Chinese liver fluke</name>
    <dbReference type="NCBI Taxonomy" id="79923"/>
    <lineage>
        <taxon>Eukaryota</taxon>
        <taxon>Metazoa</taxon>
        <taxon>Spiralia</taxon>
        <taxon>Lophotrochozoa</taxon>
        <taxon>Platyhelminthes</taxon>
        <taxon>Trematoda</taxon>
        <taxon>Digenea</taxon>
        <taxon>Opisthorchiida</taxon>
        <taxon>Opisthorchiata</taxon>
        <taxon>Opisthorchiidae</taxon>
        <taxon>Clonorchis</taxon>
    </lineage>
</organism>
<feature type="domain" description="Peptidase A1" evidence="4">
    <location>
        <begin position="47"/>
        <end position="360"/>
    </location>
</feature>
<dbReference type="Gene3D" id="2.40.70.10">
    <property type="entry name" value="Acid Proteases"/>
    <property type="match status" value="2"/>
</dbReference>
<dbReference type="PANTHER" id="PTHR47966">
    <property type="entry name" value="BETA-SITE APP-CLEAVING ENZYME, ISOFORM A-RELATED"/>
    <property type="match status" value="1"/>
</dbReference>
<comment type="caution">
    <text evidence="5">The sequence shown here is derived from an EMBL/GenBank/DDBJ whole genome shotgun (WGS) entry which is preliminary data.</text>
</comment>
<gene>
    <name evidence="5" type="ORF">CSKR_104945</name>
</gene>
<feature type="signal peptide" evidence="3">
    <location>
        <begin position="1"/>
        <end position="26"/>
    </location>
</feature>
<evidence type="ECO:0000256" key="1">
    <source>
        <dbReference type="ARBA" id="ARBA00007447"/>
    </source>
</evidence>
<evidence type="ECO:0000256" key="3">
    <source>
        <dbReference type="SAM" id="SignalP"/>
    </source>
</evidence>
<dbReference type="Proteomes" id="UP000286415">
    <property type="component" value="Unassembled WGS sequence"/>
</dbReference>
<dbReference type="InterPro" id="IPR033121">
    <property type="entry name" value="PEPTIDASE_A1"/>
</dbReference>
<dbReference type="EMBL" id="NIRI02000005">
    <property type="protein sequence ID" value="KAG5454682.1"/>
    <property type="molecule type" value="Genomic_DNA"/>
</dbReference>
<dbReference type="Gene3D" id="2.60.40.1960">
    <property type="match status" value="1"/>
</dbReference>
<dbReference type="InterPro" id="IPR034164">
    <property type="entry name" value="Pepsin-like_dom"/>
</dbReference>
<dbReference type="PROSITE" id="PS51767">
    <property type="entry name" value="PEPTIDASE_A1"/>
    <property type="match status" value="1"/>
</dbReference>
<feature type="active site" evidence="2">
    <location>
        <position position="63"/>
    </location>
</feature>
<name>A0A8T1N0M6_CLOSI</name>
<dbReference type="GO" id="GO:0006508">
    <property type="term" value="P:proteolysis"/>
    <property type="evidence" value="ECO:0007669"/>
    <property type="project" value="InterPro"/>
</dbReference>
<reference evidence="5 6" key="1">
    <citation type="journal article" date="2018" name="Biotechnol. Adv.">
        <title>Improved genomic resources and new bioinformatic workflow for the carcinogenic parasite Clonorchis sinensis: Biotechnological implications.</title>
        <authorList>
            <person name="Wang D."/>
            <person name="Korhonen P.K."/>
            <person name="Gasser R.B."/>
            <person name="Young N.D."/>
        </authorList>
    </citation>
    <scope>NUCLEOTIDE SEQUENCE [LARGE SCALE GENOMIC DNA]</scope>
    <source>
        <strain evidence="5">Cs-k2</strain>
    </source>
</reference>
<reference evidence="5 6" key="2">
    <citation type="journal article" date="2021" name="Genomics">
        <title>High-quality reference genome for Clonorchis sinensis.</title>
        <authorList>
            <person name="Young N.D."/>
            <person name="Stroehlein A.J."/>
            <person name="Kinkar L."/>
            <person name="Wang T."/>
            <person name="Sohn W.M."/>
            <person name="Chang B.C.H."/>
            <person name="Kaur P."/>
            <person name="Weisz D."/>
            <person name="Dudchenko O."/>
            <person name="Aiden E.L."/>
            <person name="Korhonen P.K."/>
            <person name="Gasser R.B."/>
        </authorList>
    </citation>
    <scope>NUCLEOTIDE SEQUENCE [LARGE SCALE GENOMIC DNA]</scope>
    <source>
        <strain evidence="5">Cs-k2</strain>
    </source>
</reference>
<dbReference type="InterPro" id="IPR021109">
    <property type="entry name" value="Peptidase_aspartic_dom_sf"/>
</dbReference>
<evidence type="ECO:0000313" key="5">
    <source>
        <dbReference type="EMBL" id="KAG5454682.1"/>
    </source>
</evidence>
<evidence type="ECO:0000256" key="2">
    <source>
        <dbReference type="PIRSR" id="PIRSR601461-1"/>
    </source>
</evidence>
<dbReference type="Pfam" id="PF00026">
    <property type="entry name" value="Asp"/>
    <property type="match status" value="1"/>
</dbReference>
<keyword evidence="6" id="KW-1185">Reference proteome</keyword>
<protein>
    <submittedName>
        <fullName evidence="5">Plasmepsin-2</fullName>
    </submittedName>
</protein>
<dbReference type="GO" id="GO:0005764">
    <property type="term" value="C:lysosome"/>
    <property type="evidence" value="ECO:0007669"/>
    <property type="project" value="TreeGrafter"/>
</dbReference>
<dbReference type="CDD" id="cd05471">
    <property type="entry name" value="pepsin_like"/>
    <property type="match status" value="1"/>
</dbReference>
<feature type="chain" id="PRO_5035761461" evidence="3">
    <location>
        <begin position="27"/>
        <end position="364"/>
    </location>
</feature>
<evidence type="ECO:0000259" key="4">
    <source>
        <dbReference type="PROSITE" id="PS51767"/>
    </source>
</evidence>
<dbReference type="AlphaFoldDB" id="A0A8T1N0M6"/>
<dbReference type="GO" id="GO:0004190">
    <property type="term" value="F:aspartic-type endopeptidase activity"/>
    <property type="evidence" value="ECO:0007669"/>
    <property type="project" value="InterPro"/>
</dbReference>
<feature type="active site" evidence="2">
    <location>
        <position position="254"/>
    </location>
</feature>
<dbReference type="PANTHER" id="PTHR47966:SF51">
    <property type="entry name" value="BETA-SITE APP-CLEAVING ENZYME, ISOFORM A-RELATED"/>
    <property type="match status" value="1"/>
</dbReference>